<accession>A0A831XLE7</accession>
<feature type="binding site" evidence="4">
    <location>
        <position position="139"/>
    </location>
    <ligand>
        <name>molybdate</name>
        <dbReference type="ChEBI" id="CHEBI:36264"/>
    </ligand>
</feature>
<feature type="binding site" evidence="4">
    <location>
        <position position="61"/>
    </location>
    <ligand>
        <name>molybdate</name>
        <dbReference type="ChEBI" id="CHEBI:36264"/>
    </ligand>
</feature>
<dbReference type="CDD" id="cd00993">
    <property type="entry name" value="PBP2_ModA_like"/>
    <property type="match status" value="1"/>
</dbReference>
<dbReference type="Gene3D" id="3.40.190.10">
    <property type="entry name" value="Periplasmic binding protein-like II"/>
    <property type="match status" value="2"/>
</dbReference>
<dbReference type="PANTHER" id="PTHR30632:SF0">
    <property type="entry name" value="SULFATE-BINDING PROTEIN"/>
    <property type="match status" value="1"/>
</dbReference>
<keyword evidence="4" id="KW-0500">Molybdenum</keyword>
<comment type="similarity">
    <text evidence="1">Belongs to the bacterial solute-binding protein ModA family.</text>
</comment>
<dbReference type="SUPFAM" id="SSF53850">
    <property type="entry name" value="Periplasmic binding protein-like II"/>
    <property type="match status" value="1"/>
</dbReference>
<feature type="binding site" evidence="4">
    <location>
        <position position="166"/>
    </location>
    <ligand>
        <name>molybdate</name>
        <dbReference type="ChEBI" id="CHEBI:36264"/>
    </ligand>
</feature>
<evidence type="ECO:0000256" key="3">
    <source>
        <dbReference type="ARBA" id="ARBA00022729"/>
    </source>
</evidence>
<feature type="binding site" evidence="4">
    <location>
        <position position="184"/>
    </location>
    <ligand>
        <name>molybdate</name>
        <dbReference type="ChEBI" id="CHEBI:36264"/>
    </ligand>
</feature>
<reference evidence="5" key="1">
    <citation type="journal article" date="2020" name="mSystems">
        <title>Genome- and Community-Level Interaction Insights into Carbon Utilization and Element Cycling Functions of Hydrothermarchaeota in Hydrothermal Sediment.</title>
        <authorList>
            <person name="Zhou Z."/>
            <person name="Liu Y."/>
            <person name="Xu W."/>
            <person name="Pan J."/>
            <person name="Luo Z.H."/>
            <person name="Li M."/>
        </authorList>
    </citation>
    <scope>NUCLEOTIDE SEQUENCE [LARGE SCALE GENOMIC DNA]</scope>
    <source>
        <strain evidence="5">SpSt-349</strain>
    </source>
</reference>
<dbReference type="InterPro" id="IPR050682">
    <property type="entry name" value="ModA/WtpA"/>
</dbReference>
<dbReference type="InterPro" id="IPR005950">
    <property type="entry name" value="ModA"/>
</dbReference>
<evidence type="ECO:0000313" key="5">
    <source>
        <dbReference type="EMBL" id="HEN41576.1"/>
    </source>
</evidence>
<proteinExistence type="inferred from homology"/>
<evidence type="ECO:0000256" key="1">
    <source>
        <dbReference type="ARBA" id="ARBA00009175"/>
    </source>
</evidence>
<feature type="binding site" evidence="4">
    <location>
        <position position="33"/>
    </location>
    <ligand>
        <name>molybdate</name>
        <dbReference type="ChEBI" id="CHEBI:36264"/>
    </ligand>
</feature>
<keyword evidence="3" id="KW-0732">Signal</keyword>
<dbReference type="AlphaFoldDB" id="A0A831XLE7"/>
<keyword evidence="2 4" id="KW-0479">Metal-binding</keyword>
<dbReference type="GO" id="GO:0015689">
    <property type="term" value="P:molybdate ion transport"/>
    <property type="evidence" value="ECO:0007669"/>
    <property type="project" value="InterPro"/>
</dbReference>
<dbReference type="EMBL" id="DSOV01000012">
    <property type="protein sequence ID" value="HEN41576.1"/>
    <property type="molecule type" value="Genomic_DNA"/>
</dbReference>
<comment type="caution">
    <text evidence="5">The sequence shown here is derived from an EMBL/GenBank/DDBJ whole genome shotgun (WGS) entry which is preliminary data.</text>
</comment>
<dbReference type="PIRSF" id="PIRSF004846">
    <property type="entry name" value="ModA"/>
    <property type="match status" value="1"/>
</dbReference>
<evidence type="ECO:0000256" key="4">
    <source>
        <dbReference type="PIRSR" id="PIRSR004846-1"/>
    </source>
</evidence>
<dbReference type="PANTHER" id="PTHR30632">
    <property type="entry name" value="MOLYBDATE-BINDING PERIPLASMIC PROTEIN"/>
    <property type="match status" value="1"/>
</dbReference>
<evidence type="ECO:0000256" key="2">
    <source>
        <dbReference type="ARBA" id="ARBA00022723"/>
    </source>
</evidence>
<name>A0A831XLE7_GEOME</name>
<dbReference type="GO" id="GO:0046872">
    <property type="term" value="F:metal ion binding"/>
    <property type="evidence" value="ECO:0007669"/>
    <property type="project" value="UniProtKB-KW"/>
</dbReference>
<dbReference type="Pfam" id="PF13531">
    <property type="entry name" value="SBP_bac_11"/>
    <property type="match status" value="1"/>
</dbReference>
<dbReference type="NCBIfam" id="TIGR01256">
    <property type="entry name" value="modA"/>
    <property type="match status" value="1"/>
</dbReference>
<sequence>MKRTIVLLLLLLPFTISVTAVRAGEIGLSAAASLREVVTELADAYRKRRPEARISCSFGGSGVLARQIEQGAPADLFISASREWMDYLGERRLVEQDTIGTFAHNLLVFVGVPGVTATGMRDLTRLKRIAVGSPRSVPAGEYAMQALRGAGIEKELGGKLVMARDVREAMKYAELGEVDGAFVYRTDALLLGKRAKILFTVAEGLRGRVTYPMALTVSGARKKEAREFLRFLQSAEAKSVLARYGFVVK</sequence>
<dbReference type="GO" id="GO:0030973">
    <property type="term" value="F:molybdate ion binding"/>
    <property type="evidence" value="ECO:0007669"/>
    <property type="project" value="TreeGrafter"/>
</dbReference>
<gene>
    <name evidence="5" type="primary">modA</name>
    <name evidence="5" type="ORF">ENQ87_04235</name>
</gene>
<organism evidence="5">
    <name type="scientific">Geobacter metallireducens</name>
    <dbReference type="NCBI Taxonomy" id="28232"/>
    <lineage>
        <taxon>Bacteria</taxon>
        <taxon>Pseudomonadati</taxon>
        <taxon>Thermodesulfobacteriota</taxon>
        <taxon>Desulfuromonadia</taxon>
        <taxon>Geobacterales</taxon>
        <taxon>Geobacteraceae</taxon>
        <taxon>Geobacter</taxon>
    </lineage>
</organism>
<protein>
    <submittedName>
        <fullName evidence="5">Molybdate ABC transporter substrate-binding protein</fullName>
    </submittedName>
</protein>